<gene>
    <name evidence="2" type="ORF">GCM10010280_45180</name>
</gene>
<dbReference type="Proteomes" id="UP000656732">
    <property type="component" value="Unassembled WGS sequence"/>
</dbReference>
<evidence type="ECO:0000313" key="2">
    <source>
        <dbReference type="EMBL" id="GGQ92490.1"/>
    </source>
</evidence>
<comment type="caution">
    <text evidence="2">The sequence shown here is derived from an EMBL/GenBank/DDBJ whole genome shotgun (WGS) entry which is preliminary data.</text>
</comment>
<keyword evidence="3" id="KW-1185">Reference proteome</keyword>
<sequence>MVHSRGLIPPGLERVPDRAGLPQPGEVDFVVHGRHRPAARGAADAPAAAILAGGGRLHRGGPG</sequence>
<name>A0A918EZ12_9ACTN</name>
<protein>
    <submittedName>
        <fullName evidence="2">Uncharacterized protein</fullName>
    </submittedName>
</protein>
<evidence type="ECO:0000256" key="1">
    <source>
        <dbReference type="SAM" id="MobiDB-lite"/>
    </source>
</evidence>
<reference evidence="2" key="1">
    <citation type="journal article" date="2014" name="Int. J. Syst. Evol. Microbiol.">
        <title>Complete genome sequence of Corynebacterium casei LMG S-19264T (=DSM 44701T), isolated from a smear-ripened cheese.</title>
        <authorList>
            <consortium name="US DOE Joint Genome Institute (JGI-PGF)"/>
            <person name="Walter F."/>
            <person name="Albersmeier A."/>
            <person name="Kalinowski J."/>
            <person name="Ruckert C."/>
        </authorList>
    </citation>
    <scope>NUCLEOTIDE SEQUENCE</scope>
    <source>
        <strain evidence="2">JCM 4403</strain>
    </source>
</reference>
<evidence type="ECO:0000313" key="3">
    <source>
        <dbReference type="Proteomes" id="UP000656732"/>
    </source>
</evidence>
<dbReference type="AlphaFoldDB" id="A0A918EZ12"/>
<organism evidence="2 3">
    <name type="scientific">Streptomyces pilosus</name>
    <dbReference type="NCBI Taxonomy" id="28893"/>
    <lineage>
        <taxon>Bacteria</taxon>
        <taxon>Bacillati</taxon>
        <taxon>Actinomycetota</taxon>
        <taxon>Actinomycetes</taxon>
        <taxon>Kitasatosporales</taxon>
        <taxon>Streptomycetaceae</taxon>
        <taxon>Streptomyces</taxon>
    </lineage>
</organism>
<dbReference type="EMBL" id="BMTU01000009">
    <property type="protein sequence ID" value="GGQ92490.1"/>
    <property type="molecule type" value="Genomic_DNA"/>
</dbReference>
<proteinExistence type="predicted"/>
<reference evidence="2" key="2">
    <citation type="submission" date="2020-09" db="EMBL/GenBank/DDBJ databases">
        <authorList>
            <person name="Sun Q."/>
            <person name="Ohkuma M."/>
        </authorList>
    </citation>
    <scope>NUCLEOTIDE SEQUENCE</scope>
    <source>
        <strain evidence="2">JCM 4403</strain>
    </source>
</reference>
<accession>A0A918EZ12</accession>
<feature type="region of interest" description="Disordered" evidence="1">
    <location>
        <begin position="1"/>
        <end position="22"/>
    </location>
</feature>